<dbReference type="EMBL" id="JADNYJ010000032">
    <property type="protein sequence ID" value="KAF8903096.1"/>
    <property type="molecule type" value="Genomic_DNA"/>
</dbReference>
<dbReference type="InterPro" id="IPR017972">
    <property type="entry name" value="Cyt_P450_CS"/>
</dbReference>
<evidence type="ECO:0000256" key="5">
    <source>
        <dbReference type="ARBA" id="ARBA00022723"/>
    </source>
</evidence>
<proteinExistence type="inferred from homology"/>
<feature type="chain" id="PRO_5040267995" evidence="11">
    <location>
        <begin position="22"/>
        <end position="527"/>
    </location>
</feature>
<keyword evidence="7 9" id="KW-0408">Iron</keyword>
<evidence type="ECO:0000313" key="12">
    <source>
        <dbReference type="EMBL" id="KAF8903096.1"/>
    </source>
</evidence>
<evidence type="ECO:0000313" key="13">
    <source>
        <dbReference type="Proteomes" id="UP000724874"/>
    </source>
</evidence>
<keyword evidence="6 10" id="KW-0560">Oxidoreductase</keyword>
<feature type="binding site" description="axial binding residue" evidence="9">
    <location>
        <position position="443"/>
    </location>
    <ligand>
        <name>heme</name>
        <dbReference type="ChEBI" id="CHEBI:30413"/>
    </ligand>
    <ligandPart>
        <name>Fe</name>
        <dbReference type="ChEBI" id="CHEBI:18248"/>
    </ligandPart>
</feature>
<name>A0A9P5NQK3_GYMJU</name>
<dbReference type="GO" id="GO:0020037">
    <property type="term" value="F:heme binding"/>
    <property type="evidence" value="ECO:0007669"/>
    <property type="project" value="InterPro"/>
</dbReference>
<gene>
    <name evidence="12" type="ORF">CPB84DRAFT_1824026</name>
</gene>
<organism evidence="12 13">
    <name type="scientific">Gymnopilus junonius</name>
    <name type="common">Spectacular rustgill mushroom</name>
    <name type="synonym">Gymnopilus spectabilis subsp. junonius</name>
    <dbReference type="NCBI Taxonomy" id="109634"/>
    <lineage>
        <taxon>Eukaryota</taxon>
        <taxon>Fungi</taxon>
        <taxon>Dikarya</taxon>
        <taxon>Basidiomycota</taxon>
        <taxon>Agaricomycotina</taxon>
        <taxon>Agaricomycetes</taxon>
        <taxon>Agaricomycetidae</taxon>
        <taxon>Agaricales</taxon>
        <taxon>Agaricineae</taxon>
        <taxon>Hymenogastraceae</taxon>
        <taxon>Gymnopilus</taxon>
    </lineage>
</organism>
<accession>A0A9P5NQK3</accession>
<evidence type="ECO:0000256" key="9">
    <source>
        <dbReference type="PIRSR" id="PIRSR602401-1"/>
    </source>
</evidence>
<dbReference type="Pfam" id="PF00067">
    <property type="entry name" value="p450"/>
    <property type="match status" value="1"/>
</dbReference>
<keyword evidence="4 9" id="KW-0349">Heme</keyword>
<evidence type="ECO:0000256" key="3">
    <source>
        <dbReference type="ARBA" id="ARBA00010617"/>
    </source>
</evidence>
<dbReference type="PRINTS" id="PR00463">
    <property type="entry name" value="EP450I"/>
</dbReference>
<dbReference type="InterPro" id="IPR050364">
    <property type="entry name" value="Cytochrome_P450_fung"/>
</dbReference>
<dbReference type="GO" id="GO:0004497">
    <property type="term" value="F:monooxygenase activity"/>
    <property type="evidence" value="ECO:0007669"/>
    <property type="project" value="UniProtKB-KW"/>
</dbReference>
<reference evidence="12" key="1">
    <citation type="submission" date="2020-11" db="EMBL/GenBank/DDBJ databases">
        <authorList>
            <consortium name="DOE Joint Genome Institute"/>
            <person name="Ahrendt S."/>
            <person name="Riley R."/>
            <person name="Andreopoulos W."/>
            <person name="LaButti K."/>
            <person name="Pangilinan J."/>
            <person name="Ruiz-duenas F.J."/>
            <person name="Barrasa J.M."/>
            <person name="Sanchez-Garcia M."/>
            <person name="Camarero S."/>
            <person name="Miyauchi S."/>
            <person name="Serrano A."/>
            <person name="Linde D."/>
            <person name="Babiker R."/>
            <person name="Drula E."/>
            <person name="Ayuso-Fernandez I."/>
            <person name="Pacheco R."/>
            <person name="Padilla G."/>
            <person name="Ferreira P."/>
            <person name="Barriuso J."/>
            <person name="Kellner H."/>
            <person name="Castanera R."/>
            <person name="Alfaro M."/>
            <person name="Ramirez L."/>
            <person name="Pisabarro A.G."/>
            <person name="Kuo A."/>
            <person name="Tritt A."/>
            <person name="Lipzen A."/>
            <person name="He G."/>
            <person name="Yan M."/>
            <person name="Ng V."/>
            <person name="Cullen D."/>
            <person name="Martin F."/>
            <person name="Rosso M.-N."/>
            <person name="Henrissat B."/>
            <person name="Hibbett D."/>
            <person name="Martinez A.T."/>
            <person name="Grigoriev I.V."/>
        </authorList>
    </citation>
    <scope>NUCLEOTIDE SEQUENCE</scope>
    <source>
        <strain evidence="12">AH 44721</strain>
    </source>
</reference>
<dbReference type="InterPro" id="IPR036396">
    <property type="entry name" value="Cyt_P450_sf"/>
</dbReference>
<dbReference type="CDD" id="cd11065">
    <property type="entry name" value="CYP64-like"/>
    <property type="match status" value="1"/>
</dbReference>
<dbReference type="InterPro" id="IPR001128">
    <property type="entry name" value="Cyt_P450"/>
</dbReference>
<keyword evidence="8 10" id="KW-0503">Monooxygenase</keyword>
<evidence type="ECO:0000256" key="4">
    <source>
        <dbReference type="ARBA" id="ARBA00022617"/>
    </source>
</evidence>
<feature type="signal peptide" evidence="11">
    <location>
        <begin position="1"/>
        <end position="21"/>
    </location>
</feature>
<comment type="similarity">
    <text evidence="3 10">Belongs to the cytochrome P450 family.</text>
</comment>
<comment type="caution">
    <text evidence="12">The sequence shown here is derived from an EMBL/GenBank/DDBJ whole genome shotgun (WGS) entry which is preliminary data.</text>
</comment>
<dbReference type="InterPro" id="IPR002401">
    <property type="entry name" value="Cyt_P450_E_grp-I"/>
</dbReference>
<evidence type="ECO:0000256" key="8">
    <source>
        <dbReference type="ARBA" id="ARBA00023033"/>
    </source>
</evidence>
<dbReference type="GO" id="GO:0005506">
    <property type="term" value="F:iron ion binding"/>
    <property type="evidence" value="ECO:0007669"/>
    <property type="project" value="InterPro"/>
</dbReference>
<keyword evidence="5 9" id="KW-0479">Metal-binding</keyword>
<dbReference type="PROSITE" id="PS00086">
    <property type="entry name" value="CYTOCHROME_P450"/>
    <property type="match status" value="1"/>
</dbReference>
<evidence type="ECO:0000256" key="7">
    <source>
        <dbReference type="ARBA" id="ARBA00023004"/>
    </source>
</evidence>
<dbReference type="PRINTS" id="PR00385">
    <property type="entry name" value="P450"/>
</dbReference>
<dbReference type="GO" id="GO:0016705">
    <property type="term" value="F:oxidoreductase activity, acting on paired donors, with incorporation or reduction of molecular oxygen"/>
    <property type="evidence" value="ECO:0007669"/>
    <property type="project" value="InterPro"/>
</dbReference>
<dbReference type="PANTHER" id="PTHR46300">
    <property type="entry name" value="P450, PUTATIVE (EUROFUNG)-RELATED-RELATED"/>
    <property type="match status" value="1"/>
</dbReference>
<evidence type="ECO:0000256" key="1">
    <source>
        <dbReference type="ARBA" id="ARBA00001971"/>
    </source>
</evidence>
<evidence type="ECO:0000256" key="6">
    <source>
        <dbReference type="ARBA" id="ARBA00023002"/>
    </source>
</evidence>
<evidence type="ECO:0000256" key="11">
    <source>
        <dbReference type="SAM" id="SignalP"/>
    </source>
</evidence>
<dbReference type="Gene3D" id="1.10.630.10">
    <property type="entry name" value="Cytochrome P450"/>
    <property type="match status" value="1"/>
</dbReference>
<protein>
    <submittedName>
        <fullName evidence="12">Cytochrome P450</fullName>
    </submittedName>
</protein>
<keyword evidence="13" id="KW-1185">Reference proteome</keyword>
<evidence type="ECO:0000256" key="10">
    <source>
        <dbReference type="RuleBase" id="RU000461"/>
    </source>
</evidence>
<dbReference type="OrthoDB" id="2789670at2759"/>
<dbReference type="Proteomes" id="UP000724874">
    <property type="component" value="Unassembled WGS sequence"/>
</dbReference>
<dbReference type="AlphaFoldDB" id="A0A9P5NQK3"/>
<comment type="pathway">
    <text evidence="2">Secondary metabolite biosynthesis.</text>
</comment>
<sequence>MVLSDLTVSLLLAVLPTCAIAFGLYSTYRQWVDSSTRDIHYPPGPPAGSFLGKASIFPTSRPWLTYVEWGKKYGDILHLNIYGQHIIVLNAVEDAVELLERRSGLYSDRPKDPMITLMGWDFNVELMPYGQQWRAHRKLFQHCFRSKSSIAYRTLQSAKINDLLYALLTRPGDFRSHCKETASAIMMATLYDNDLKPDTTDYFTKVFDEGVKRAGNDDIAGVTFLKLFPILRYLPTWSPGARFKRSASGVKQLADRMRDIPIDYVGKGLLNGTVGPSLVSDLLENCYVQKEFDMVKHLATSSCVGGIDTVASSLTSFFLAMALFPAVQKKAQEKIDMSMGMERLPTFNDRTALPYLEAIYRELMRWAPVFPLITAHVSTEDDIYKGFYIPKGSNVVANVWSMTRNEEKYPEPEAFNPDRFLDAEGNLNDDDTVLTFGFGRRICPGRHMATATLWLAMVSVLATFDIRKKTDENGKEIPIDRDYADALRSRPGPFECSITPRRGNSAKLIREVIHTISPESTIGSDTR</sequence>
<dbReference type="SUPFAM" id="SSF48264">
    <property type="entry name" value="Cytochrome P450"/>
    <property type="match status" value="1"/>
</dbReference>
<keyword evidence="11" id="KW-0732">Signal</keyword>
<comment type="cofactor">
    <cofactor evidence="1 9">
        <name>heme</name>
        <dbReference type="ChEBI" id="CHEBI:30413"/>
    </cofactor>
</comment>
<evidence type="ECO:0000256" key="2">
    <source>
        <dbReference type="ARBA" id="ARBA00005179"/>
    </source>
</evidence>
<dbReference type="PANTHER" id="PTHR46300:SF5">
    <property type="entry name" value="CYTOCHROME P450"/>
    <property type="match status" value="1"/>
</dbReference>